<evidence type="ECO:0000313" key="1">
    <source>
        <dbReference type="EMBL" id="THG98073.1"/>
    </source>
</evidence>
<proteinExistence type="predicted"/>
<dbReference type="Gene3D" id="1.10.8.100">
    <property type="entry name" value="Ribosomal RNA adenine dimethylase-like, domain 2"/>
    <property type="match status" value="1"/>
</dbReference>
<accession>A0A4S4KIR6</accession>
<dbReference type="InterPro" id="IPR023165">
    <property type="entry name" value="rRNA_Ade_diMease-like_C"/>
</dbReference>
<gene>
    <name evidence="1" type="ORF">EW026_g4047</name>
</gene>
<comment type="caution">
    <text evidence="1">The sequence shown here is derived from an EMBL/GenBank/DDBJ whole genome shotgun (WGS) entry which is preliminary data.</text>
</comment>
<evidence type="ECO:0000313" key="2">
    <source>
        <dbReference type="Proteomes" id="UP000309038"/>
    </source>
</evidence>
<dbReference type="Proteomes" id="UP000309038">
    <property type="component" value="Unassembled WGS sequence"/>
</dbReference>
<reference evidence="1 2" key="1">
    <citation type="submission" date="2019-02" db="EMBL/GenBank/DDBJ databases">
        <title>Genome sequencing of the rare red list fungi Phlebia centrifuga.</title>
        <authorList>
            <person name="Buettner E."/>
            <person name="Kellner H."/>
        </authorList>
    </citation>
    <scope>NUCLEOTIDE SEQUENCE [LARGE SCALE GENOMIC DNA]</scope>
    <source>
        <strain evidence="1 2">DSM 108282</strain>
    </source>
</reference>
<keyword evidence="2" id="KW-1185">Reference proteome</keyword>
<dbReference type="AlphaFoldDB" id="A0A4S4KIR6"/>
<dbReference type="EMBL" id="SGPJ01000136">
    <property type="protein sequence ID" value="THG98073.1"/>
    <property type="molecule type" value="Genomic_DNA"/>
</dbReference>
<name>A0A4S4KIR6_9APHY</name>
<organism evidence="1 2">
    <name type="scientific">Hermanssonia centrifuga</name>
    <dbReference type="NCBI Taxonomy" id="98765"/>
    <lineage>
        <taxon>Eukaryota</taxon>
        <taxon>Fungi</taxon>
        <taxon>Dikarya</taxon>
        <taxon>Basidiomycota</taxon>
        <taxon>Agaricomycotina</taxon>
        <taxon>Agaricomycetes</taxon>
        <taxon>Polyporales</taxon>
        <taxon>Meruliaceae</taxon>
        <taxon>Hermanssonia</taxon>
    </lineage>
</organism>
<sequence>MLDKWDYVLRRLFVLRSTPLKKAMLSLAPGSASLLKVLTDPRLPPEEHVDLSKPIRKLTVADWSLIARAFNEWPFAPDTLMITDAFVEENHRNRRS</sequence>
<protein>
    <submittedName>
        <fullName evidence="1">Uncharacterized protein</fullName>
    </submittedName>
</protein>